<organism evidence="2">
    <name type="scientific">Brevibacillus laterosporus</name>
    <name type="common">Bacillus laterosporus</name>
    <dbReference type="NCBI Taxonomy" id="1465"/>
    <lineage>
        <taxon>Bacteria</taxon>
        <taxon>Bacillati</taxon>
        <taxon>Bacillota</taxon>
        <taxon>Bacilli</taxon>
        <taxon>Bacillales</taxon>
        <taxon>Paenibacillaceae</taxon>
        <taxon>Brevibacillus</taxon>
    </lineage>
</organism>
<dbReference type="Pfam" id="PF08240">
    <property type="entry name" value="ADH_N"/>
    <property type="match status" value="1"/>
</dbReference>
<dbReference type="InterPro" id="IPR011032">
    <property type="entry name" value="GroES-like_sf"/>
</dbReference>
<accession>A0A0F6Y0H4</accession>
<proteinExistence type="predicted"/>
<dbReference type="EMBL" id="CP011075">
    <property type="protein sequence ID" value="AKF95531.1"/>
    <property type="molecule type" value="Genomic_DNA"/>
</dbReference>
<dbReference type="InterPro" id="IPR013149">
    <property type="entry name" value="ADH-like_C"/>
</dbReference>
<dbReference type="Gene3D" id="3.40.50.720">
    <property type="entry name" value="NAD(P)-binding Rossmann-like Domain"/>
    <property type="match status" value="1"/>
</dbReference>
<dbReference type="Pfam" id="PF00107">
    <property type="entry name" value="ADH_zinc_N"/>
    <property type="match status" value="1"/>
</dbReference>
<dbReference type="InterPro" id="IPR020843">
    <property type="entry name" value="ER"/>
</dbReference>
<dbReference type="Gene3D" id="3.90.180.10">
    <property type="entry name" value="Medium-chain alcohol dehydrogenases, catalytic domain"/>
    <property type="match status" value="1"/>
</dbReference>
<dbReference type="SMART" id="SM00829">
    <property type="entry name" value="PKS_ER"/>
    <property type="match status" value="1"/>
</dbReference>
<dbReference type="SUPFAM" id="SSF50129">
    <property type="entry name" value="GroES-like"/>
    <property type="match status" value="1"/>
</dbReference>
<dbReference type="InterPro" id="IPR013154">
    <property type="entry name" value="ADH-like_N"/>
</dbReference>
<dbReference type="SUPFAM" id="SSF51735">
    <property type="entry name" value="NAD(P)-binding Rossmann-fold domains"/>
    <property type="match status" value="1"/>
</dbReference>
<dbReference type="InterPro" id="IPR036291">
    <property type="entry name" value="NAD(P)-bd_dom_sf"/>
</dbReference>
<name>A0A0F6Y0H4_BRELA</name>
<dbReference type="RefSeq" id="WP_031414622.1">
    <property type="nucleotide sequence ID" value="NZ_CP011075.1"/>
</dbReference>
<dbReference type="InterPro" id="IPR052711">
    <property type="entry name" value="Zinc_ADH-like"/>
</dbReference>
<evidence type="ECO:0000259" key="1">
    <source>
        <dbReference type="SMART" id="SM00829"/>
    </source>
</evidence>
<gene>
    <name evidence="2" type="ORF">EX87_18130</name>
</gene>
<reference evidence="2" key="1">
    <citation type="submission" date="2015-03" db="EMBL/GenBank/DDBJ databases">
        <title>MIGS Cultured Bacterial/Archaeal sample from Brevibacillus laterosporus.</title>
        <authorList>
            <person name="Zeng D."/>
            <person name="Zhu L."/>
            <person name="Dong G."/>
            <person name="Ye W."/>
            <person name="Ren D."/>
            <person name="Wu L."/>
            <person name="Xu J."/>
            <person name="Li G."/>
            <person name="Guo L."/>
        </authorList>
    </citation>
    <scope>NUCLEOTIDE SEQUENCE</scope>
    <source>
        <strain evidence="2">B9</strain>
        <plasmid evidence="2">unnamed1</plasmid>
    </source>
</reference>
<dbReference type="PANTHER" id="PTHR45033">
    <property type="match status" value="1"/>
</dbReference>
<evidence type="ECO:0000313" key="2">
    <source>
        <dbReference type="EMBL" id="AKF95531.1"/>
    </source>
</evidence>
<dbReference type="GO" id="GO:0016491">
    <property type="term" value="F:oxidoreductase activity"/>
    <property type="evidence" value="ECO:0007669"/>
    <property type="project" value="InterPro"/>
</dbReference>
<dbReference type="PANTHER" id="PTHR45033:SF3">
    <property type="entry name" value="DEHYDROGENASE, PUTATIVE (AFU_ORTHOLOGUE AFUA_2G13270)-RELATED"/>
    <property type="match status" value="1"/>
</dbReference>
<sequence>MYQALLHHGQAGLKGVTIAERAKRILAADEVLVRLKASGLNRRDLLTIMWRSEQDTPLVLGADGAGEIEEIGSKVEGWHVGDAVILHAGVNWLTKSDAPPASFEILGTSFDGTHAQYIAVPASLLVKKPTYLTWEEAGVLSVAALTAYRAICTKGQVKKGDTVLIPGIGSGVATFLLQMSKALECRVIVTSRSKAKQERALNLGADVAIDTATDWNEALQGEKVDVVFDSVGPATFQQSLHQLRPGGTCVTFGATTGDIIEFNLRSFFYSQCNILGTTLGSKEEFIEMLGFMEQHQIRPIIDHVYELEQGVTALQRLQDSEQFGKIVLRRREAGKDLKG</sequence>
<feature type="domain" description="Enoyl reductase (ER)" evidence="1">
    <location>
        <begin position="11"/>
        <end position="328"/>
    </location>
</feature>
<keyword evidence="2" id="KW-0614">Plasmid</keyword>
<protein>
    <submittedName>
        <fullName evidence="2">Alcohol dehydrogenase</fullName>
    </submittedName>
</protein>
<geneLocation type="plasmid" evidence="2">
    <name>unnamed1</name>
</geneLocation>
<dbReference type="AlphaFoldDB" id="A0A0F6Y0H4"/>